<accession>A0A2M8QAA5</accession>
<protein>
    <submittedName>
        <fullName evidence="1">Pyridoxamine 5'-phosphate oxidase</fullName>
    </submittedName>
</protein>
<dbReference type="AlphaFoldDB" id="A0A2M8QAA5"/>
<gene>
    <name evidence="1" type="ORF">CUN48_12520</name>
</gene>
<comment type="caution">
    <text evidence="1">The sequence shown here is derived from an EMBL/GenBank/DDBJ whole genome shotgun (WGS) entry which is preliminary data.</text>
</comment>
<evidence type="ECO:0000313" key="1">
    <source>
        <dbReference type="EMBL" id="PJF46690.1"/>
    </source>
</evidence>
<dbReference type="Proteomes" id="UP000230790">
    <property type="component" value="Unassembled WGS sequence"/>
</dbReference>
<reference evidence="1 2" key="1">
    <citation type="submission" date="2017-11" db="EMBL/GenBank/DDBJ databases">
        <title>Evolution of Phototrophy in the Chloroflexi Phylum Driven by Horizontal Gene Transfer.</title>
        <authorList>
            <person name="Ward L.M."/>
            <person name="Hemp J."/>
            <person name="Shih P.M."/>
            <person name="Mcglynn S.E."/>
            <person name="Fischer W."/>
        </authorList>
    </citation>
    <scope>NUCLEOTIDE SEQUENCE [LARGE SCALE GENOMIC DNA]</scope>
    <source>
        <strain evidence="1">JP3_7</strain>
    </source>
</reference>
<dbReference type="Gene3D" id="2.30.110.10">
    <property type="entry name" value="Electron Transport, Fmn-binding Protein, Chain A"/>
    <property type="match status" value="1"/>
</dbReference>
<dbReference type="SUPFAM" id="SSF50475">
    <property type="entry name" value="FMN-binding split barrel"/>
    <property type="match status" value="1"/>
</dbReference>
<dbReference type="InterPro" id="IPR012349">
    <property type="entry name" value="Split_barrel_FMN-bd"/>
</dbReference>
<dbReference type="EMBL" id="PGTN01000109">
    <property type="protein sequence ID" value="PJF46690.1"/>
    <property type="molecule type" value="Genomic_DNA"/>
</dbReference>
<sequence>MNHEIGHSDCAELKDALRRFLARHQALSLAYADEAGVGACGLWFAADADLTCYFLSSPDTRHGRALCNGGPVAFTVHKDEQDWRAICGVQGRGWCAPVPPADAANPWQLYLRRFPFVAQQFPDLEAALKKAWLWRIAPTWLRLIDNARGFGYKQEIILAP</sequence>
<name>A0A2M8QAA5_9CHLR</name>
<proteinExistence type="predicted"/>
<organism evidence="1 2">
    <name type="scientific">Candidatus Thermofonsia Clade 3 bacterium</name>
    <dbReference type="NCBI Taxonomy" id="2364212"/>
    <lineage>
        <taxon>Bacteria</taxon>
        <taxon>Bacillati</taxon>
        <taxon>Chloroflexota</taxon>
        <taxon>Candidatus Thermofontia</taxon>
        <taxon>Candidatus Thermofonsia Clade 3</taxon>
    </lineage>
</organism>
<evidence type="ECO:0000313" key="2">
    <source>
        <dbReference type="Proteomes" id="UP000230790"/>
    </source>
</evidence>